<dbReference type="Pfam" id="PF07876">
    <property type="entry name" value="Dabb"/>
    <property type="match status" value="1"/>
</dbReference>
<sequence>MIRHCVFIHFKPTISAAYKAELFNEIDALKDRLPGMLAVHIGVNVSPEAGMDKGFSDGFIVDFADSFARDAYLEDPEHKQTGARLVTAAEGGIQGILVYDLETEDR</sequence>
<feature type="domain" description="Stress-response A/B barrel" evidence="1">
    <location>
        <begin position="2"/>
        <end position="101"/>
    </location>
</feature>
<dbReference type="EMBL" id="BSOP01000018">
    <property type="protein sequence ID" value="GLR51511.1"/>
    <property type="molecule type" value="Genomic_DNA"/>
</dbReference>
<evidence type="ECO:0000259" key="1">
    <source>
        <dbReference type="PROSITE" id="PS51502"/>
    </source>
</evidence>
<name>A0ABQ5ZIS2_9HYPH</name>
<dbReference type="Proteomes" id="UP001156702">
    <property type="component" value="Unassembled WGS sequence"/>
</dbReference>
<accession>A0ABQ5ZIS2</accession>
<dbReference type="PROSITE" id="PS51502">
    <property type="entry name" value="S_R_A_B_BARREL"/>
    <property type="match status" value="1"/>
</dbReference>
<comment type="caution">
    <text evidence="2">The sequence shown here is derived from an EMBL/GenBank/DDBJ whole genome shotgun (WGS) entry which is preliminary data.</text>
</comment>
<organism evidence="2 3">
    <name type="scientific">Shinella yambaruensis</name>
    <dbReference type="NCBI Taxonomy" id="415996"/>
    <lineage>
        <taxon>Bacteria</taxon>
        <taxon>Pseudomonadati</taxon>
        <taxon>Pseudomonadota</taxon>
        <taxon>Alphaproteobacteria</taxon>
        <taxon>Hyphomicrobiales</taxon>
        <taxon>Rhizobiaceae</taxon>
        <taxon>Shinella</taxon>
    </lineage>
</organism>
<keyword evidence="3" id="KW-1185">Reference proteome</keyword>
<evidence type="ECO:0000313" key="3">
    <source>
        <dbReference type="Proteomes" id="UP001156702"/>
    </source>
</evidence>
<dbReference type="InterPro" id="IPR013097">
    <property type="entry name" value="Dabb"/>
</dbReference>
<dbReference type="SUPFAM" id="SSF54909">
    <property type="entry name" value="Dimeric alpha+beta barrel"/>
    <property type="match status" value="1"/>
</dbReference>
<evidence type="ECO:0000313" key="2">
    <source>
        <dbReference type="EMBL" id="GLR51511.1"/>
    </source>
</evidence>
<reference evidence="3" key="1">
    <citation type="journal article" date="2019" name="Int. J. Syst. Evol. Microbiol.">
        <title>The Global Catalogue of Microorganisms (GCM) 10K type strain sequencing project: providing services to taxonomists for standard genome sequencing and annotation.</title>
        <authorList>
            <consortium name="The Broad Institute Genomics Platform"/>
            <consortium name="The Broad Institute Genome Sequencing Center for Infectious Disease"/>
            <person name="Wu L."/>
            <person name="Ma J."/>
        </authorList>
    </citation>
    <scope>NUCLEOTIDE SEQUENCE [LARGE SCALE GENOMIC DNA]</scope>
    <source>
        <strain evidence="3">NBRC 102122</strain>
    </source>
</reference>
<dbReference type="SMART" id="SM00886">
    <property type="entry name" value="Dabb"/>
    <property type="match status" value="1"/>
</dbReference>
<dbReference type="Gene3D" id="3.30.70.100">
    <property type="match status" value="1"/>
</dbReference>
<gene>
    <name evidence="2" type="ORF">GCM10007923_27190</name>
</gene>
<dbReference type="InterPro" id="IPR011008">
    <property type="entry name" value="Dimeric_a/b-barrel"/>
</dbReference>
<protein>
    <submittedName>
        <fullName evidence="2">Stress responsive protein</fullName>
    </submittedName>
</protein>
<proteinExistence type="predicted"/>
<dbReference type="RefSeq" id="WP_244768174.1">
    <property type="nucleotide sequence ID" value="NZ_BSOP01000018.1"/>
</dbReference>